<proteinExistence type="inferred from homology"/>
<evidence type="ECO:0000256" key="2">
    <source>
        <dbReference type="ARBA" id="ARBA00004286"/>
    </source>
</evidence>
<comment type="similarity">
    <text evidence="3">Belongs to the histone H3 family.</text>
</comment>
<feature type="compositionally biased region" description="Polar residues" evidence="8">
    <location>
        <begin position="23"/>
        <end position="32"/>
    </location>
</feature>
<evidence type="ECO:0000256" key="5">
    <source>
        <dbReference type="ARBA" id="ARBA00023125"/>
    </source>
</evidence>
<dbReference type="FunFam" id="1.10.20.10:FF:000085">
    <property type="entry name" value="Histone H3.2"/>
    <property type="match status" value="1"/>
</dbReference>
<evidence type="ECO:0000256" key="3">
    <source>
        <dbReference type="ARBA" id="ARBA00010343"/>
    </source>
</evidence>
<feature type="domain" description="Core Histone H2A/H2B/H3" evidence="9">
    <location>
        <begin position="59"/>
        <end position="145"/>
    </location>
</feature>
<dbReference type="STRING" id="34508.A0A4U5M4D8"/>
<dbReference type="GO" id="GO:0046982">
    <property type="term" value="F:protein heterodimerization activity"/>
    <property type="evidence" value="ECO:0007669"/>
    <property type="project" value="InterPro"/>
</dbReference>
<protein>
    <recommendedName>
        <fullName evidence="9">Core Histone H2A/H2B/H3 domain-containing protein</fullName>
    </recommendedName>
</protein>
<accession>A0A4U5M4D8</accession>
<keyword evidence="4" id="KW-0158">Chromosome</keyword>
<keyword evidence="6" id="KW-0539">Nucleus</keyword>
<dbReference type="Pfam" id="PF00125">
    <property type="entry name" value="Histone"/>
    <property type="match status" value="1"/>
</dbReference>
<dbReference type="Proteomes" id="UP000298663">
    <property type="component" value="Unassembled WGS sequence"/>
</dbReference>
<evidence type="ECO:0000256" key="6">
    <source>
        <dbReference type="ARBA" id="ARBA00023242"/>
    </source>
</evidence>
<evidence type="ECO:0000256" key="1">
    <source>
        <dbReference type="ARBA" id="ARBA00004123"/>
    </source>
</evidence>
<organism evidence="10 11">
    <name type="scientific">Steinernema carpocapsae</name>
    <name type="common">Entomopathogenic nematode</name>
    <dbReference type="NCBI Taxonomy" id="34508"/>
    <lineage>
        <taxon>Eukaryota</taxon>
        <taxon>Metazoa</taxon>
        <taxon>Ecdysozoa</taxon>
        <taxon>Nematoda</taxon>
        <taxon>Chromadorea</taxon>
        <taxon>Rhabditida</taxon>
        <taxon>Tylenchina</taxon>
        <taxon>Panagrolaimomorpha</taxon>
        <taxon>Strongyloidoidea</taxon>
        <taxon>Steinernematidae</taxon>
        <taxon>Steinernema</taxon>
    </lineage>
</organism>
<feature type="region of interest" description="Disordered" evidence="8">
    <location>
        <begin position="1"/>
        <end position="34"/>
    </location>
</feature>
<dbReference type="OrthoDB" id="4025405at2759"/>
<dbReference type="InterPro" id="IPR007125">
    <property type="entry name" value="H2A/H2B/H3"/>
</dbReference>
<reference evidence="10 11" key="1">
    <citation type="journal article" date="2015" name="Genome Biol.">
        <title>Comparative genomics of Steinernema reveals deeply conserved gene regulatory networks.</title>
        <authorList>
            <person name="Dillman A.R."/>
            <person name="Macchietto M."/>
            <person name="Porter C.F."/>
            <person name="Rogers A."/>
            <person name="Williams B."/>
            <person name="Antoshechkin I."/>
            <person name="Lee M.M."/>
            <person name="Goodwin Z."/>
            <person name="Lu X."/>
            <person name="Lewis E.E."/>
            <person name="Goodrich-Blair H."/>
            <person name="Stock S.P."/>
            <person name="Adams B.J."/>
            <person name="Sternberg P.W."/>
            <person name="Mortazavi A."/>
        </authorList>
    </citation>
    <scope>NUCLEOTIDE SEQUENCE [LARGE SCALE GENOMIC DNA]</scope>
    <source>
        <strain evidence="10 11">ALL</strain>
    </source>
</reference>
<dbReference type="PANTHER" id="PTHR11426">
    <property type="entry name" value="HISTONE H3"/>
    <property type="match status" value="1"/>
</dbReference>
<sequence length="150" mass="16732">MRATQEEKSGMHTRPKQLARKSTGASNQQASAASRKLLAVKAAHAAGSNKRKTSKPVKKGTRALQEIKKYQNSTRNLIPRAAFGRVIREIAQAVMKDCRFKMDALLAIQEAAEAYMACFFEDANLVAIHAKRVTIMPKDMALIKRLRKNH</sequence>
<dbReference type="InterPro" id="IPR009072">
    <property type="entry name" value="Histone-fold"/>
</dbReference>
<feature type="region of interest" description="Disordered" evidence="8">
    <location>
        <begin position="43"/>
        <end position="62"/>
    </location>
</feature>
<evidence type="ECO:0000256" key="7">
    <source>
        <dbReference type="ARBA" id="ARBA00023269"/>
    </source>
</evidence>
<feature type="compositionally biased region" description="Basic and acidic residues" evidence="8">
    <location>
        <begin position="1"/>
        <end position="10"/>
    </location>
</feature>
<evidence type="ECO:0000313" key="10">
    <source>
        <dbReference type="EMBL" id="TKR63592.1"/>
    </source>
</evidence>
<keyword evidence="5" id="KW-0238">DNA-binding</keyword>
<evidence type="ECO:0000313" key="11">
    <source>
        <dbReference type="Proteomes" id="UP000298663"/>
    </source>
</evidence>
<dbReference type="GO" id="GO:0000786">
    <property type="term" value="C:nucleosome"/>
    <property type="evidence" value="ECO:0007669"/>
    <property type="project" value="UniProtKB-KW"/>
</dbReference>
<feature type="compositionally biased region" description="Basic residues" evidence="8">
    <location>
        <begin position="49"/>
        <end position="61"/>
    </location>
</feature>
<keyword evidence="11" id="KW-1185">Reference proteome</keyword>
<dbReference type="GO" id="GO:0005634">
    <property type="term" value="C:nucleus"/>
    <property type="evidence" value="ECO:0007669"/>
    <property type="project" value="UniProtKB-SubCell"/>
</dbReference>
<dbReference type="SMART" id="SM00428">
    <property type="entry name" value="H3"/>
    <property type="match status" value="1"/>
</dbReference>
<dbReference type="GO" id="GO:0003677">
    <property type="term" value="F:DNA binding"/>
    <property type="evidence" value="ECO:0007669"/>
    <property type="project" value="UniProtKB-KW"/>
</dbReference>
<dbReference type="InterPro" id="IPR000164">
    <property type="entry name" value="Histone_H3/CENP-A"/>
</dbReference>
<gene>
    <name evidence="10" type="ORF">L596_027403</name>
</gene>
<dbReference type="EMBL" id="AZBU02000010">
    <property type="protein sequence ID" value="TKR63592.1"/>
    <property type="molecule type" value="Genomic_DNA"/>
</dbReference>
<reference evidence="10 11" key="2">
    <citation type="journal article" date="2019" name="G3 (Bethesda)">
        <title>Hybrid Assembly of the Genome of the Entomopathogenic Nematode Steinernema carpocapsae Identifies the X-Chromosome.</title>
        <authorList>
            <person name="Serra L."/>
            <person name="Macchietto M."/>
            <person name="Macias-Munoz A."/>
            <person name="McGill C.J."/>
            <person name="Rodriguez I.M."/>
            <person name="Rodriguez B."/>
            <person name="Murad R."/>
            <person name="Mortazavi A."/>
        </authorList>
    </citation>
    <scope>NUCLEOTIDE SEQUENCE [LARGE SCALE GENOMIC DNA]</scope>
    <source>
        <strain evidence="10 11">ALL</strain>
    </source>
</reference>
<comment type="caution">
    <text evidence="10">The sequence shown here is derived from an EMBL/GenBank/DDBJ whole genome shotgun (WGS) entry which is preliminary data.</text>
</comment>
<dbReference type="PRINTS" id="PR00622">
    <property type="entry name" value="HISTONEH3"/>
</dbReference>
<comment type="subcellular location">
    <subcellularLocation>
        <location evidence="2">Chromosome</location>
    </subcellularLocation>
    <subcellularLocation>
        <location evidence="1">Nucleus</location>
    </subcellularLocation>
</comment>
<dbReference type="AlphaFoldDB" id="A0A4U5M4D8"/>
<dbReference type="Gene3D" id="1.10.20.10">
    <property type="entry name" value="Histone, subunit A"/>
    <property type="match status" value="1"/>
</dbReference>
<evidence type="ECO:0000259" key="9">
    <source>
        <dbReference type="Pfam" id="PF00125"/>
    </source>
</evidence>
<name>A0A4U5M4D8_STECR</name>
<dbReference type="CDD" id="cd22911">
    <property type="entry name" value="HFD_H3"/>
    <property type="match status" value="1"/>
</dbReference>
<evidence type="ECO:0000256" key="4">
    <source>
        <dbReference type="ARBA" id="ARBA00022454"/>
    </source>
</evidence>
<dbReference type="GO" id="GO:0030527">
    <property type="term" value="F:structural constituent of chromatin"/>
    <property type="evidence" value="ECO:0007669"/>
    <property type="project" value="InterPro"/>
</dbReference>
<evidence type="ECO:0000256" key="8">
    <source>
        <dbReference type="SAM" id="MobiDB-lite"/>
    </source>
</evidence>
<dbReference type="SUPFAM" id="SSF47113">
    <property type="entry name" value="Histone-fold"/>
    <property type="match status" value="1"/>
</dbReference>
<keyword evidence="7" id="KW-0544">Nucleosome core</keyword>